<organism evidence="4 5">
    <name type="scientific">Eremococcus coleocola ACS-139-V-Col8</name>
    <dbReference type="NCBI Taxonomy" id="908337"/>
    <lineage>
        <taxon>Bacteria</taxon>
        <taxon>Bacillati</taxon>
        <taxon>Bacillota</taxon>
        <taxon>Bacilli</taxon>
        <taxon>Lactobacillales</taxon>
        <taxon>Aerococcaceae</taxon>
        <taxon>Eremococcus</taxon>
    </lineage>
</organism>
<dbReference type="PANTHER" id="PTHR31423:SF3">
    <property type="entry name" value="PROLYL-TRNA SYNTHETASE ASSOCIATED DOMAIN-CONTAINING PROTEIN 1-RELATED"/>
    <property type="match status" value="1"/>
</dbReference>
<proteinExistence type="inferred from homology"/>
<reference evidence="4 5" key="1">
    <citation type="submission" date="2010-10" db="EMBL/GenBank/DDBJ databases">
        <authorList>
            <person name="Durkin A.S."/>
            <person name="Madupu R."/>
            <person name="Torralba M."/>
            <person name="Gillis M."/>
            <person name="Methe B."/>
            <person name="Sutton G."/>
            <person name="Nelson K.E."/>
        </authorList>
    </citation>
    <scope>NUCLEOTIDE SEQUENCE [LARGE SCALE GENOMIC DNA]</scope>
    <source>
        <strain evidence="4 5">ACS-139-V-Col8</strain>
    </source>
</reference>
<feature type="domain" description="YbaK/aminoacyl-tRNA synthetase-associated" evidence="3">
    <location>
        <begin position="21"/>
        <end position="143"/>
    </location>
</feature>
<dbReference type="Proteomes" id="UP000005990">
    <property type="component" value="Unassembled WGS sequence"/>
</dbReference>
<dbReference type="InterPro" id="IPR036754">
    <property type="entry name" value="YbaK/aa-tRNA-synt-asso_dom_sf"/>
</dbReference>
<dbReference type="Pfam" id="PF04073">
    <property type="entry name" value="tRNA_edit"/>
    <property type="match status" value="1"/>
</dbReference>
<dbReference type="InterPro" id="IPR007214">
    <property type="entry name" value="YbaK/aa-tRNA-synth-assoc-dom"/>
</dbReference>
<evidence type="ECO:0000256" key="2">
    <source>
        <dbReference type="ARBA" id="ARBA00022917"/>
    </source>
</evidence>
<keyword evidence="5" id="KW-1185">Reference proteome</keyword>
<comment type="similarity">
    <text evidence="1">Belongs to the PRORSD1 family.</text>
</comment>
<dbReference type="AlphaFoldDB" id="E4KM82"/>
<evidence type="ECO:0000313" key="4">
    <source>
        <dbReference type="EMBL" id="EFR32006.1"/>
    </source>
</evidence>
<dbReference type="OrthoDB" id="9798587at2"/>
<dbReference type="SUPFAM" id="SSF55826">
    <property type="entry name" value="YbaK/ProRS associated domain"/>
    <property type="match status" value="1"/>
</dbReference>
<dbReference type="RefSeq" id="WP_006417489.1">
    <property type="nucleotide sequence ID" value="NZ_AENN01000001.1"/>
</dbReference>
<dbReference type="Gene3D" id="3.90.960.10">
    <property type="entry name" value="YbaK/aminoacyl-tRNA synthetase-associated domain"/>
    <property type="match status" value="1"/>
</dbReference>
<dbReference type="eggNOG" id="COG2606">
    <property type="taxonomic scope" value="Bacteria"/>
</dbReference>
<dbReference type="GO" id="GO:0016874">
    <property type="term" value="F:ligase activity"/>
    <property type="evidence" value="ECO:0007669"/>
    <property type="project" value="UniProtKB-KW"/>
</dbReference>
<evidence type="ECO:0000313" key="5">
    <source>
        <dbReference type="Proteomes" id="UP000005990"/>
    </source>
</evidence>
<dbReference type="InterPro" id="IPR040285">
    <property type="entry name" value="ProX/PRXD1"/>
</dbReference>
<evidence type="ECO:0000256" key="1">
    <source>
        <dbReference type="ARBA" id="ARBA00010201"/>
    </source>
</evidence>
<gene>
    <name evidence="4" type="ORF">HMPREF9257_1068</name>
</gene>
<dbReference type="EMBL" id="AENN01000001">
    <property type="protein sequence ID" value="EFR32006.1"/>
    <property type="molecule type" value="Genomic_DNA"/>
</dbReference>
<dbReference type="STRING" id="908337.HMPREF9257_1068"/>
<keyword evidence="4" id="KW-0436">Ligase</keyword>
<dbReference type="GO" id="GO:0002161">
    <property type="term" value="F:aminoacyl-tRNA deacylase activity"/>
    <property type="evidence" value="ECO:0007669"/>
    <property type="project" value="InterPro"/>
</dbReference>
<name>E4KM82_9LACT</name>
<dbReference type="GO" id="GO:0006412">
    <property type="term" value="P:translation"/>
    <property type="evidence" value="ECO:0007669"/>
    <property type="project" value="UniProtKB-KW"/>
</dbReference>
<dbReference type="PANTHER" id="PTHR31423">
    <property type="entry name" value="YBAK DOMAIN-CONTAINING PROTEIN"/>
    <property type="match status" value="1"/>
</dbReference>
<accession>E4KM82</accession>
<comment type="caution">
    <text evidence="4">The sequence shown here is derived from an EMBL/GenBank/DDBJ whole genome shotgun (WGS) entry which is preliminary data.</text>
</comment>
<protein>
    <submittedName>
        <fullName evidence="4">YbaK/proline--tRNA ligase associated domain protein</fullName>
    </submittedName>
</protein>
<keyword evidence="2" id="KW-0648">Protein biosynthesis</keyword>
<evidence type="ECO:0000259" key="3">
    <source>
        <dbReference type="Pfam" id="PF04073"/>
    </source>
</evidence>
<sequence>MKITIEADLQAARIDFELYHHSPMYTYEESLAMKAEKGFTGTETKALFMKGKKDGRYYILFTLPDKRNDFKYLKKLVGQKLSVVSPEELETETGQESGAVCPIGYPAEVGQLIHEDILKAEKLVFAPGRPDQTMVIKTQDLDKILDLYQNERFMVSDQVED</sequence>